<keyword evidence="2" id="KW-1185">Reference proteome</keyword>
<dbReference type="Proteomes" id="UP000828390">
    <property type="component" value="Unassembled WGS sequence"/>
</dbReference>
<evidence type="ECO:0000313" key="1">
    <source>
        <dbReference type="EMBL" id="KAH3849997.1"/>
    </source>
</evidence>
<protein>
    <submittedName>
        <fullName evidence="1">Uncharacterized protein</fullName>
    </submittedName>
</protein>
<gene>
    <name evidence="1" type="ORF">DPMN_092402</name>
</gene>
<reference evidence="1" key="1">
    <citation type="journal article" date="2019" name="bioRxiv">
        <title>The Genome of the Zebra Mussel, Dreissena polymorpha: A Resource for Invasive Species Research.</title>
        <authorList>
            <person name="McCartney M.A."/>
            <person name="Auch B."/>
            <person name="Kono T."/>
            <person name="Mallez S."/>
            <person name="Zhang Y."/>
            <person name="Obille A."/>
            <person name="Becker A."/>
            <person name="Abrahante J.E."/>
            <person name="Garbe J."/>
            <person name="Badalamenti J.P."/>
            <person name="Herman A."/>
            <person name="Mangelson H."/>
            <person name="Liachko I."/>
            <person name="Sullivan S."/>
            <person name="Sone E.D."/>
            <person name="Koren S."/>
            <person name="Silverstein K.A.T."/>
            <person name="Beckman K.B."/>
            <person name="Gohl D.M."/>
        </authorList>
    </citation>
    <scope>NUCLEOTIDE SEQUENCE</scope>
    <source>
        <strain evidence="1">Duluth1</strain>
        <tissue evidence="1">Whole animal</tissue>
    </source>
</reference>
<evidence type="ECO:0000313" key="2">
    <source>
        <dbReference type="Proteomes" id="UP000828390"/>
    </source>
</evidence>
<accession>A0A9D4L199</accession>
<reference evidence="1" key="2">
    <citation type="submission" date="2020-11" db="EMBL/GenBank/DDBJ databases">
        <authorList>
            <person name="McCartney M.A."/>
            <person name="Auch B."/>
            <person name="Kono T."/>
            <person name="Mallez S."/>
            <person name="Becker A."/>
            <person name="Gohl D.M."/>
            <person name="Silverstein K.A.T."/>
            <person name="Koren S."/>
            <person name="Bechman K.B."/>
            <person name="Herman A."/>
            <person name="Abrahante J.E."/>
            <person name="Garbe J."/>
        </authorList>
    </citation>
    <scope>NUCLEOTIDE SEQUENCE</scope>
    <source>
        <strain evidence="1">Duluth1</strain>
        <tissue evidence="1">Whole animal</tissue>
    </source>
</reference>
<dbReference type="EMBL" id="JAIWYP010000003">
    <property type="protein sequence ID" value="KAH3849997.1"/>
    <property type="molecule type" value="Genomic_DNA"/>
</dbReference>
<organism evidence="1 2">
    <name type="scientific">Dreissena polymorpha</name>
    <name type="common">Zebra mussel</name>
    <name type="synonym">Mytilus polymorpha</name>
    <dbReference type="NCBI Taxonomy" id="45954"/>
    <lineage>
        <taxon>Eukaryota</taxon>
        <taxon>Metazoa</taxon>
        <taxon>Spiralia</taxon>
        <taxon>Lophotrochozoa</taxon>
        <taxon>Mollusca</taxon>
        <taxon>Bivalvia</taxon>
        <taxon>Autobranchia</taxon>
        <taxon>Heteroconchia</taxon>
        <taxon>Euheterodonta</taxon>
        <taxon>Imparidentia</taxon>
        <taxon>Neoheterodontei</taxon>
        <taxon>Myida</taxon>
        <taxon>Dreissenoidea</taxon>
        <taxon>Dreissenidae</taxon>
        <taxon>Dreissena</taxon>
    </lineage>
</organism>
<proteinExistence type="predicted"/>
<dbReference type="AlphaFoldDB" id="A0A9D4L199"/>
<comment type="caution">
    <text evidence="1">The sequence shown here is derived from an EMBL/GenBank/DDBJ whole genome shotgun (WGS) entry which is preliminary data.</text>
</comment>
<name>A0A9D4L199_DREPO</name>
<sequence>MAPENAILDSLACVDHRPKKFCQVSLLSETTREIIGPSGSYYGGVTGLIRAS</sequence>